<sequence>MIRLAARPYTYKKFIQRVYGERSPTNMSMYLFHEYSRKHKVQVSRKTALVLISNTRRQHIPIITETSYNSAQCLTADQFALRTEFQSDSFSRLSIQVFIDSPTGHDVTWNGPEESPLLGS</sequence>
<evidence type="ECO:0000313" key="2">
    <source>
        <dbReference type="Proteomes" id="UP000499080"/>
    </source>
</evidence>
<dbReference type="Proteomes" id="UP000499080">
    <property type="component" value="Unassembled WGS sequence"/>
</dbReference>
<comment type="caution">
    <text evidence="1">The sequence shown here is derived from an EMBL/GenBank/DDBJ whole genome shotgun (WGS) entry which is preliminary data.</text>
</comment>
<accession>A0A4Y2J0Z0</accession>
<protein>
    <submittedName>
        <fullName evidence="1">Uncharacterized protein</fullName>
    </submittedName>
</protein>
<dbReference type="AlphaFoldDB" id="A0A4Y2J0Z0"/>
<gene>
    <name evidence="1" type="ORF">AVEN_139456_1</name>
</gene>
<dbReference type="EMBL" id="BGPR01003035">
    <property type="protein sequence ID" value="GBM82812.1"/>
    <property type="molecule type" value="Genomic_DNA"/>
</dbReference>
<organism evidence="1 2">
    <name type="scientific">Araneus ventricosus</name>
    <name type="common">Orbweaver spider</name>
    <name type="synonym">Epeira ventricosa</name>
    <dbReference type="NCBI Taxonomy" id="182803"/>
    <lineage>
        <taxon>Eukaryota</taxon>
        <taxon>Metazoa</taxon>
        <taxon>Ecdysozoa</taxon>
        <taxon>Arthropoda</taxon>
        <taxon>Chelicerata</taxon>
        <taxon>Arachnida</taxon>
        <taxon>Araneae</taxon>
        <taxon>Araneomorphae</taxon>
        <taxon>Entelegynae</taxon>
        <taxon>Araneoidea</taxon>
        <taxon>Araneidae</taxon>
        <taxon>Araneus</taxon>
    </lineage>
</organism>
<keyword evidence="2" id="KW-1185">Reference proteome</keyword>
<proteinExistence type="predicted"/>
<evidence type="ECO:0000313" key="1">
    <source>
        <dbReference type="EMBL" id="GBM82812.1"/>
    </source>
</evidence>
<reference evidence="1 2" key="1">
    <citation type="journal article" date="2019" name="Sci. Rep.">
        <title>Orb-weaving spider Araneus ventricosus genome elucidates the spidroin gene catalogue.</title>
        <authorList>
            <person name="Kono N."/>
            <person name="Nakamura H."/>
            <person name="Ohtoshi R."/>
            <person name="Moran D.A.P."/>
            <person name="Shinohara A."/>
            <person name="Yoshida Y."/>
            <person name="Fujiwara M."/>
            <person name="Mori M."/>
            <person name="Tomita M."/>
            <person name="Arakawa K."/>
        </authorList>
    </citation>
    <scope>NUCLEOTIDE SEQUENCE [LARGE SCALE GENOMIC DNA]</scope>
</reference>
<name>A0A4Y2J0Z0_ARAVE</name>